<protein>
    <submittedName>
        <fullName evidence="1">Uncharacterized protein</fullName>
    </submittedName>
</protein>
<accession>A0ABY9YNE6</accession>
<evidence type="ECO:0000313" key="1">
    <source>
        <dbReference type="EMBL" id="WNH52419.1"/>
    </source>
</evidence>
<dbReference type="Pfam" id="PF11123">
    <property type="entry name" value="DNA_Packaging_2"/>
    <property type="match status" value="1"/>
</dbReference>
<dbReference type="EMBL" id="CP115541">
    <property type="protein sequence ID" value="WNH52419.1"/>
    <property type="molecule type" value="Genomic_DNA"/>
</dbReference>
<proteinExistence type="predicted"/>
<name>A0ABY9YNE6_9GAMM</name>
<dbReference type="RefSeq" id="WP_311191618.1">
    <property type="nucleotide sequence ID" value="NZ_CP115541.1"/>
</dbReference>
<sequence length="82" mass="8939">MARASEEAADALHALTFQIVQEEIEGYRDRGEPVPPALLAQAIKLLKDNDINSPVRARKVADELAPHLPDFGPEDMVSGVPH</sequence>
<gene>
    <name evidence="1" type="ORF">PDM29_19185</name>
</gene>
<reference evidence="1 2" key="1">
    <citation type="submission" date="2022-12" db="EMBL/GenBank/DDBJ databases">
        <title>Two new species, Stenotrophomonas aracearum and Stenotrophomonas oahuensis, isolated from Anthurium (Araceae family) in Hawaii.</title>
        <authorList>
            <person name="Chunag S.C."/>
            <person name="Dobhal S."/>
            <person name="Alvarez A."/>
            <person name="Arif M."/>
        </authorList>
    </citation>
    <scope>NUCLEOTIDE SEQUENCE [LARGE SCALE GENOMIC DNA]</scope>
    <source>
        <strain evidence="1 2">A5586</strain>
    </source>
</reference>
<keyword evidence="2" id="KW-1185">Reference proteome</keyword>
<evidence type="ECO:0000313" key="2">
    <source>
        <dbReference type="Proteomes" id="UP001302072"/>
    </source>
</evidence>
<dbReference type="Proteomes" id="UP001302072">
    <property type="component" value="Chromosome"/>
</dbReference>
<dbReference type="InterPro" id="IPR024345">
    <property type="entry name" value="DNA_matur_Phage_T7-like"/>
</dbReference>
<organism evidence="1 2">
    <name type="scientific">Stenotrophomonas oahuensis</name>
    <dbReference type="NCBI Taxonomy" id="3003271"/>
    <lineage>
        <taxon>Bacteria</taxon>
        <taxon>Pseudomonadati</taxon>
        <taxon>Pseudomonadota</taxon>
        <taxon>Gammaproteobacteria</taxon>
        <taxon>Lysobacterales</taxon>
        <taxon>Lysobacteraceae</taxon>
        <taxon>Stenotrophomonas</taxon>
    </lineage>
</organism>